<organism evidence="1 2">
    <name type="scientific">Phytophthora lilii</name>
    <dbReference type="NCBI Taxonomy" id="2077276"/>
    <lineage>
        <taxon>Eukaryota</taxon>
        <taxon>Sar</taxon>
        <taxon>Stramenopiles</taxon>
        <taxon>Oomycota</taxon>
        <taxon>Peronosporomycetes</taxon>
        <taxon>Peronosporales</taxon>
        <taxon>Peronosporaceae</taxon>
        <taxon>Phytophthora</taxon>
    </lineage>
</organism>
<evidence type="ECO:0000313" key="2">
    <source>
        <dbReference type="Proteomes" id="UP001165083"/>
    </source>
</evidence>
<comment type="caution">
    <text evidence="1">The sequence shown here is derived from an EMBL/GenBank/DDBJ whole genome shotgun (WGS) entry which is preliminary data.</text>
</comment>
<protein>
    <submittedName>
        <fullName evidence="1">Unnamed protein product</fullName>
    </submittedName>
</protein>
<dbReference type="EMBL" id="BSXW01000600">
    <property type="protein sequence ID" value="GMF26355.1"/>
    <property type="molecule type" value="Genomic_DNA"/>
</dbReference>
<accession>A0A9W6X147</accession>
<keyword evidence="2" id="KW-1185">Reference proteome</keyword>
<dbReference type="AlphaFoldDB" id="A0A9W6X147"/>
<reference evidence="1" key="1">
    <citation type="submission" date="2023-04" db="EMBL/GenBank/DDBJ databases">
        <title>Phytophthora lilii NBRC 32176.</title>
        <authorList>
            <person name="Ichikawa N."/>
            <person name="Sato H."/>
            <person name="Tonouchi N."/>
        </authorList>
    </citation>
    <scope>NUCLEOTIDE SEQUENCE</scope>
    <source>
        <strain evidence="1">NBRC 32176</strain>
    </source>
</reference>
<dbReference type="OrthoDB" id="119923at2759"/>
<sequence length="262" mass="28948">MLNWIACWRYYRCRLCAQQPSCGFIRWAISPVGKESAADFDDNVFFYTCRESGPECIPADKDVSRYAADASGDNTIFCGDTITLPTWLDEGDCVLQWIWFGVGGSYGNYGWAEPQFISCANIKLTSAGTGTKPECPTFVGGDRVTKNENLGDDQCFYCYTNSIVSTVYKGSNSDYQKNYVLGKPSYVENCSGTTAQAAPPPPQRGRVLRLLGVQTLHRLLQLPPPHRLLHPTMWGTMLRIAATHHPPPAQTASVKCALKPSI</sequence>
<name>A0A9W6X147_9STRA</name>
<proteinExistence type="predicted"/>
<dbReference type="Proteomes" id="UP001165083">
    <property type="component" value="Unassembled WGS sequence"/>
</dbReference>
<evidence type="ECO:0000313" key="1">
    <source>
        <dbReference type="EMBL" id="GMF26355.1"/>
    </source>
</evidence>
<gene>
    <name evidence="1" type="ORF">Plil01_001096400</name>
</gene>